<dbReference type="Gene3D" id="3.90.660.10">
    <property type="match status" value="1"/>
</dbReference>
<dbReference type="RefSeq" id="WP_011243685.1">
    <property type="nucleotide sequence ID" value="NC_006576.1"/>
</dbReference>
<dbReference type="Pfam" id="PF01593">
    <property type="entry name" value="Amino_oxidase"/>
    <property type="match status" value="1"/>
</dbReference>
<evidence type="ECO:0000313" key="2">
    <source>
        <dbReference type="EMBL" id="BAD79563.1"/>
    </source>
</evidence>
<sequence length="349" mass="37336">MSESLETLNAIVVGAGWAGLTCARSLQAAGWSVQVLEKSRGWGGRAARRRLELGGFAEHGLPALAEGWSSVDSLIALGRDRGLLELWQADHWHYSHGQLEPRSLPTQWMAPAGLSGLARAYGEGLSIEIQRQVNQVTWQGDRWCVQTEQGDRYTARYLGLFVPAPQAEVLVPSEWQPPTLASVSYDPCITVIATYGDHILTGPAAATTGRAIAASGRNWRWLGLDSSKRQQPSESVCVLHSSAAWAEAHFDDVDLGKAGQALLQEAATDLAMPLLSARSLQVHRWRYALPQTSVADLVLRLGDRGVCGGDWCSGGEPATIPEQSIGGSTFVAGAIASGQAGAQHLLQAD</sequence>
<name>A0A0H3K2S5_SYNP6</name>
<dbReference type="SUPFAM" id="SSF51905">
    <property type="entry name" value="FAD/NAD(P)-binding domain"/>
    <property type="match status" value="1"/>
</dbReference>
<evidence type="ECO:0000259" key="1">
    <source>
        <dbReference type="Pfam" id="PF01593"/>
    </source>
</evidence>
<organism evidence="2 3">
    <name type="scientific">Synechococcus sp. (strain ATCC 27144 / PCC 6301 / SAUG 1402/1)</name>
    <name type="common">Anacystis nidulans</name>
    <dbReference type="NCBI Taxonomy" id="269084"/>
    <lineage>
        <taxon>Bacteria</taxon>
        <taxon>Bacillati</taxon>
        <taxon>Cyanobacteriota</taxon>
        <taxon>Cyanophyceae</taxon>
        <taxon>Synechococcales</taxon>
        <taxon>Synechococcaceae</taxon>
        <taxon>Synechococcus</taxon>
    </lineage>
</organism>
<dbReference type="InterPro" id="IPR036188">
    <property type="entry name" value="FAD/NAD-bd_sf"/>
</dbReference>
<accession>A0A0H3K2S5</accession>
<dbReference type="eggNOG" id="COG3380">
    <property type="taxonomic scope" value="Bacteria"/>
</dbReference>
<feature type="domain" description="Amine oxidase" evidence="1">
    <location>
        <begin position="107"/>
        <end position="318"/>
    </location>
</feature>
<dbReference type="AlphaFoldDB" id="A0A0H3K2S5"/>
<evidence type="ECO:0000313" key="3">
    <source>
        <dbReference type="Proteomes" id="UP000001175"/>
    </source>
</evidence>
<gene>
    <name evidence="2" type="ordered locus">syc1373_d</name>
</gene>
<dbReference type="PANTHER" id="PTHR16128">
    <property type="entry name" value="FAD/NAD(P)-BINDING OXIDOREDUCTASE FAMILY PROTEIN"/>
    <property type="match status" value="1"/>
</dbReference>
<dbReference type="KEGG" id="syc:syc1373_d"/>
<dbReference type="GO" id="GO:0016491">
    <property type="term" value="F:oxidoreductase activity"/>
    <property type="evidence" value="ECO:0007669"/>
    <property type="project" value="InterPro"/>
</dbReference>
<dbReference type="EMBL" id="AP008231">
    <property type="protein sequence ID" value="BAD79563.1"/>
    <property type="molecule type" value="Genomic_DNA"/>
</dbReference>
<dbReference type="Pfam" id="PF13450">
    <property type="entry name" value="NAD_binding_8"/>
    <property type="match status" value="1"/>
</dbReference>
<dbReference type="PANTHER" id="PTHR16128:SF5">
    <property type="entry name" value="FAD_NAD(P)-BINDING OXIDOREDUCTASE FAMILY PROTEIN"/>
    <property type="match status" value="1"/>
</dbReference>
<dbReference type="InterPro" id="IPR002937">
    <property type="entry name" value="Amino_oxidase"/>
</dbReference>
<reference evidence="2 3" key="1">
    <citation type="journal article" date="2007" name="Photosyn. Res.">
        <title>Complete nucleotide sequence of the freshwater unicellular cyanobacterium Synechococcus elongatus PCC 6301 chromosome: gene content and organization.</title>
        <authorList>
            <person name="Sugita C."/>
            <person name="Ogata K."/>
            <person name="Shikata M."/>
            <person name="Jikuya H."/>
            <person name="Takano J."/>
            <person name="Furumichi M."/>
            <person name="Kanehisa M."/>
            <person name="Omata T."/>
            <person name="Sugiura M."/>
            <person name="Sugita M."/>
        </authorList>
    </citation>
    <scope>NUCLEOTIDE SEQUENCE [LARGE SCALE GENOMIC DNA]</scope>
    <source>
        <strain evidence="3">ATCC 27144 / PCC 6301 / SAUG 1402/1</strain>
    </source>
</reference>
<dbReference type="Proteomes" id="UP000001175">
    <property type="component" value="Chromosome"/>
</dbReference>
<proteinExistence type="predicted"/>
<protein>
    <recommendedName>
        <fullName evidence="1">Amine oxidase domain-containing protein</fullName>
    </recommendedName>
</protein>
<dbReference type="Gene3D" id="3.50.50.60">
    <property type="entry name" value="FAD/NAD(P)-binding domain"/>
    <property type="match status" value="1"/>
</dbReference>